<dbReference type="KEGG" id="dko:I596_859"/>
<dbReference type="RefSeq" id="WP_067644529.1">
    <property type="nucleotide sequence ID" value="NZ_CP015249.1"/>
</dbReference>
<evidence type="ECO:0000313" key="3">
    <source>
        <dbReference type="Proteomes" id="UP000076830"/>
    </source>
</evidence>
<evidence type="ECO:0000313" key="2">
    <source>
        <dbReference type="EMBL" id="ANB16890.1"/>
    </source>
</evidence>
<protein>
    <recommendedName>
        <fullName evidence="4">Secreted protein</fullName>
    </recommendedName>
</protein>
<evidence type="ECO:0008006" key="4">
    <source>
        <dbReference type="Google" id="ProtNLM"/>
    </source>
</evidence>
<accession>A0A160DSL3</accession>
<dbReference type="Proteomes" id="UP000076830">
    <property type="component" value="Chromosome"/>
</dbReference>
<name>A0A160DSL3_9GAMM</name>
<dbReference type="AlphaFoldDB" id="A0A160DSL3"/>
<keyword evidence="1" id="KW-0732">Signal</keyword>
<evidence type="ECO:0000256" key="1">
    <source>
        <dbReference type="SAM" id="SignalP"/>
    </source>
</evidence>
<gene>
    <name evidence="2" type="ORF">I596_859</name>
</gene>
<organism evidence="2 3">
    <name type="scientific">Dokdonella koreensis DS-123</name>
    <dbReference type="NCBI Taxonomy" id="1300342"/>
    <lineage>
        <taxon>Bacteria</taxon>
        <taxon>Pseudomonadati</taxon>
        <taxon>Pseudomonadota</taxon>
        <taxon>Gammaproteobacteria</taxon>
        <taxon>Lysobacterales</taxon>
        <taxon>Rhodanobacteraceae</taxon>
        <taxon>Dokdonella</taxon>
    </lineage>
</organism>
<proteinExistence type="predicted"/>
<reference evidence="2 3" key="1">
    <citation type="submission" date="2016-04" db="EMBL/GenBank/DDBJ databases">
        <title>Complete genome sequence of Dokdonella koreensis DS-123T.</title>
        <authorList>
            <person name="Kim J.F."/>
            <person name="Lee H."/>
            <person name="Kwak M.-J."/>
        </authorList>
    </citation>
    <scope>NUCLEOTIDE SEQUENCE [LARGE SCALE GENOMIC DNA]</scope>
    <source>
        <strain evidence="2 3">DS-123</strain>
    </source>
</reference>
<dbReference type="OrthoDB" id="6198046at2"/>
<dbReference type="EMBL" id="CP015249">
    <property type="protein sequence ID" value="ANB16890.1"/>
    <property type="molecule type" value="Genomic_DNA"/>
</dbReference>
<keyword evidence="3" id="KW-1185">Reference proteome</keyword>
<feature type="signal peptide" evidence="1">
    <location>
        <begin position="1"/>
        <end position="28"/>
    </location>
</feature>
<sequence>MKVNAKMKSLSLAVAGLVGFAFAGSAMAQCPALPGAWSGQSAVGGSLATSTPGFASTNCKLDAQITANLGSASAFVRDDTPAGEERYRAQFLINVDALASLNSSQPVRAFAAITDTPASGVSEVVKLTVFGNAAGTSKSLGILVAGSNPTAIGGFVSSSVPLTGGTGGVHRIEIDWSKGAGLAGDGSGAGGVKVWVNNTNEATPSQTVSANNTTWGGVDSAALGLAQASPNFRSVQANRIVSFDQFDSRRSTFIGSP</sequence>
<feature type="chain" id="PRO_5007813120" description="Secreted protein" evidence="1">
    <location>
        <begin position="29"/>
        <end position="257"/>
    </location>
</feature>